<gene>
    <name evidence="1" type="ORF">FVB9532_01568</name>
</gene>
<accession>A0AC61Y714</accession>
<sequence>MSDFGAMIIFRKANSESFTDDDKNTIKSALKKVINKGNYSNLIKEGNYLNLKGWDNDKLCSLLTEYYIDENYDETVEFAKEEDLEDAKNISRQLQKELGDVYEVIASFEEW</sequence>
<dbReference type="Proteomes" id="UP000356253">
    <property type="component" value="Unassembled WGS sequence"/>
</dbReference>
<reference evidence="1" key="1">
    <citation type="submission" date="2019-09" db="EMBL/GenBank/DDBJ databases">
        <authorList>
            <person name="Rodrigo-Torres L."/>
            <person name="Arahal R. D."/>
            <person name="Lucena T."/>
        </authorList>
    </citation>
    <scope>NUCLEOTIDE SEQUENCE</scope>
    <source>
        <strain evidence="1">ISS653</strain>
    </source>
</reference>
<evidence type="ECO:0000313" key="2">
    <source>
        <dbReference type="Proteomes" id="UP000356253"/>
    </source>
</evidence>
<organism evidence="1 2">
    <name type="scientific">Mesonia oceanica</name>
    <dbReference type="NCBI Taxonomy" id="2687242"/>
    <lineage>
        <taxon>Bacteria</taxon>
        <taxon>Pseudomonadati</taxon>
        <taxon>Bacteroidota</taxon>
        <taxon>Flavobacteriia</taxon>
        <taxon>Flavobacteriales</taxon>
        <taxon>Flavobacteriaceae</taxon>
        <taxon>Mesonia</taxon>
    </lineage>
</organism>
<dbReference type="EMBL" id="CABVMM010000005">
    <property type="protein sequence ID" value="VVV00299.1"/>
    <property type="molecule type" value="Genomic_DNA"/>
</dbReference>
<protein>
    <submittedName>
        <fullName evidence="1">Uncharacterized protein</fullName>
    </submittedName>
</protein>
<comment type="caution">
    <text evidence="1">The sequence shown here is derived from an EMBL/GenBank/DDBJ whole genome shotgun (WGS) entry which is preliminary data.</text>
</comment>
<evidence type="ECO:0000313" key="1">
    <source>
        <dbReference type="EMBL" id="VVV00299.1"/>
    </source>
</evidence>
<keyword evidence="2" id="KW-1185">Reference proteome</keyword>
<proteinExistence type="predicted"/>
<name>A0AC61Y714_9FLAO</name>